<dbReference type="Pfam" id="PF04193">
    <property type="entry name" value="PQ-loop"/>
    <property type="match status" value="1"/>
</dbReference>
<feature type="region of interest" description="Disordered" evidence="5">
    <location>
        <begin position="180"/>
        <end position="208"/>
    </location>
</feature>
<evidence type="ECO:0000313" key="8">
    <source>
        <dbReference type="Proteomes" id="UP000266841"/>
    </source>
</evidence>
<dbReference type="GO" id="GO:0005802">
    <property type="term" value="C:trans-Golgi network"/>
    <property type="evidence" value="ECO:0007669"/>
    <property type="project" value="TreeGrafter"/>
</dbReference>
<evidence type="ECO:0000256" key="3">
    <source>
        <dbReference type="ARBA" id="ARBA00022989"/>
    </source>
</evidence>
<evidence type="ECO:0000256" key="4">
    <source>
        <dbReference type="ARBA" id="ARBA00023136"/>
    </source>
</evidence>
<dbReference type="PANTHER" id="PTHR14856">
    <property type="entry name" value="PQ-LOOP REPEAT-CONTAINING PROTEIN 1-LIKE PROTEIN"/>
    <property type="match status" value="1"/>
</dbReference>
<evidence type="ECO:0000256" key="6">
    <source>
        <dbReference type="SAM" id="Phobius"/>
    </source>
</evidence>
<evidence type="ECO:0000256" key="5">
    <source>
        <dbReference type="SAM" id="MobiDB-lite"/>
    </source>
</evidence>
<feature type="transmembrane region" description="Helical" evidence="6">
    <location>
        <begin position="108"/>
        <end position="128"/>
    </location>
</feature>
<dbReference type="GO" id="GO:0045332">
    <property type="term" value="P:phospholipid translocation"/>
    <property type="evidence" value="ECO:0007669"/>
    <property type="project" value="TreeGrafter"/>
</dbReference>
<evidence type="ECO:0000256" key="2">
    <source>
        <dbReference type="ARBA" id="ARBA00022692"/>
    </source>
</evidence>
<dbReference type="GO" id="GO:0016020">
    <property type="term" value="C:membrane"/>
    <property type="evidence" value="ECO:0007669"/>
    <property type="project" value="UniProtKB-SubCell"/>
</dbReference>
<dbReference type="InterPro" id="IPR006603">
    <property type="entry name" value="PQ-loop_rpt"/>
</dbReference>
<protein>
    <submittedName>
        <fullName evidence="7">Uncharacterized protein</fullName>
    </submittedName>
</protein>
<keyword evidence="3 6" id="KW-1133">Transmembrane helix</keyword>
<keyword evidence="4 6" id="KW-0472">Membrane</keyword>
<proteinExistence type="predicted"/>
<organism evidence="7 8">
    <name type="scientific">Thalassiosira oceanica</name>
    <name type="common">Marine diatom</name>
    <dbReference type="NCBI Taxonomy" id="159749"/>
    <lineage>
        <taxon>Eukaryota</taxon>
        <taxon>Sar</taxon>
        <taxon>Stramenopiles</taxon>
        <taxon>Ochrophyta</taxon>
        <taxon>Bacillariophyta</taxon>
        <taxon>Coscinodiscophyceae</taxon>
        <taxon>Thalassiosirophycidae</taxon>
        <taxon>Thalassiosirales</taxon>
        <taxon>Thalassiosiraceae</taxon>
        <taxon>Thalassiosira</taxon>
    </lineage>
</organism>
<accession>K0RY05</accession>
<dbReference type="GO" id="GO:0005829">
    <property type="term" value="C:cytosol"/>
    <property type="evidence" value="ECO:0007669"/>
    <property type="project" value="GOC"/>
</dbReference>
<dbReference type="InterPro" id="IPR052241">
    <property type="entry name" value="SLC66/Scramblase_ANY1"/>
</dbReference>
<dbReference type="SMART" id="SM00679">
    <property type="entry name" value="CTNS"/>
    <property type="match status" value="1"/>
</dbReference>
<reference evidence="7 8" key="1">
    <citation type="journal article" date="2012" name="Genome Biol.">
        <title>Genome and low-iron response of an oceanic diatom adapted to chronic iron limitation.</title>
        <authorList>
            <person name="Lommer M."/>
            <person name="Specht M."/>
            <person name="Roy A.S."/>
            <person name="Kraemer L."/>
            <person name="Andreson R."/>
            <person name="Gutowska M.A."/>
            <person name="Wolf J."/>
            <person name="Bergner S.V."/>
            <person name="Schilhabel M.B."/>
            <person name="Klostermeier U.C."/>
            <person name="Beiko R.G."/>
            <person name="Rosenstiel P."/>
            <person name="Hippler M."/>
            <person name="Laroche J."/>
        </authorList>
    </citation>
    <scope>NUCLEOTIDE SEQUENCE [LARGE SCALE GENOMIC DNA]</scope>
    <source>
        <strain evidence="7 8">CCMP1005</strain>
    </source>
</reference>
<sequence>MTTPIEITFALSPFPSYLPQYVSMMRQLSSLSSTGDDRLDRWDEAEASSTNGASPTEWTDRANGDVRKRHSEMAPSSTADLVGTPSKRRFSAADRETKKQYDTGMSRVTVLLLLAAHEVRLLYFHGVLLGERASRQVVGSESALKYDLLGQSIAMIIVQLMLLHGMILLRRRSSTTIRRVGSAGQISPTNSINNSSPNDSRGERRSTPPMRSTLIHFKHLFSPSRILKQHTFLDFVELLIVSSMIVKVAFDYHWYPMYGDQVVESLKNVSIFLESCLALPQGIRNYRNKSTDGLSLFMVLGWVGGDAFKLMYFVYNMLILSGEGKQNDCATFIAGCLVAIFFDLLVVFQLTVWYPTPGVLRLRSRIEMALRHWKTNKDDRGDLLGGRNATESQDGFVLRTLKRVTCCWTRGTRRATQPS</sequence>
<comment type="caution">
    <text evidence="7">The sequence shown here is derived from an EMBL/GenBank/DDBJ whole genome shotgun (WGS) entry which is preliminary data.</text>
</comment>
<dbReference type="PANTHER" id="PTHR14856:SF9">
    <property type="entry name" value="PQ-LOOP REPEAT-CONTAINING PROTEIN 1"/>
    <property type="match status" value="1"/>
</dbReference>
<dbReference type="OrthoDB" id="77230at2759"/>
<keyword evidence="8" id="KW-1185">Reference proteome</keyword>
<evidence type="ECO:0000313" key="7">
    <source>
        <dbReference type="EMBL" id="EJK57895.1"/>
    </source>
</evidence>
<feature type="region of interest" description="Disordered" evidence="5">
    <location>
        <begin position="45"/>
        <end position="98"/>
    </location>
</feature>
<dbReference type="eggNOG" id="KOG2913">
    <property type="taxonomic scope" value="Eukaryota"/>
</dbReference>
<feature type="compositionally biased region" description="Low complexity" evidence="5">
    <location>
        <begin position="186"/>
        <end position="198"/>
    </location>
</feature>
<dbReference type="AlphaFoldDB" id="K0RY05"/>
<dbReference type="EMBL" id="AGNL01026756">
    <property type="protein sequence ID" value="EJK57895.1"/>
    <property type="molecule type" value="Genomic_DNA"/>
</dbReference>
<dbReference type="GO" id="GO:0005768">
    <property type="term" value="C:endosome"/>
    <property type="evidence" value="ECO:0007669"/>
    <property type="project" value="TreeGrafter"/>
</dbReference>
<gene>
    <name evidence="7" type="ORF">THAOC_22020</name>
</gene>
<feature type="transmembrane region" description="Helical" evidence="6">
    <location>
        <begin position="148"/>
        <end position="169"/>
    </location>
</feature>
<dbReference type="GO" id="GO:0042147">
    <property type="term" value="P:retrograde transport, endosome to Golgi"/>
    <property type="evidence" value="ECO:0007669"/>
    <property type="project" value="TreeGrafter"/>
</dbReference>
<feature type="transmembrane region" description="Helical" evidence="6">
    <location>
        <begin position="294"/>
        <end position="318"/>
    </location>
</feature>
<keyword evidence="2 6" id="KW-0812">Transmembrane</keyword>
<feature type="compositionally biased region" description="Polar residues" evidence="5">
    <location>
        <begin position="47"/>
        <end position="57"/>
    </location>
</feature>
<evidence type="ECO:0000256" key="1">
    <source>
        <dbReference type="ARBA" id="ARBA00004141"/>
    </source>
</evidence>
<name>K0RY05_THAOC</name>
<dbReference type="Proteomes" id="UP000266841">
    <property type="component" value="Unassembled WGS sequence"/>
</dbReference>
<dbReference type="Gene3D" id="1.20.1280.290">
    <property type="match status" value="1"/>
</dbReference>
<feature type="transmembrane region" description="Helical" evidence="6">
    <location>
        <begin position="330"/>
        <end position="354"/>
    </location>
</feature>
<comment type="subcellular location">
    <subcellularLocation>
        <location evidence="1">Membrane</location>
        <topology evidence="1">Multi-pass membrane protein</topology>
    </subcellularLocation>
</comment>